<dbReference type="EMBL" id="JBHTMN010000004">
    <property type="protein sequence ID" value="MFD1382429.1"/>
    <property type="molecule type" value="Genomic_DNA"/>
</dbReference>
<proteinExistence type="inferred from homology"/>
<protein>
    <submittedName>
        <fullName evidence="6">LysR family transcriptional regulator</fullName>
    </submittedName>
</protein>
<dbReference type="PANTHER" id="PTHR30537:SF74">
    <property type="entry name" value="HTH-TYPE TRANSCRIPTIONAL REGULATOR TRPI"/>
    <property type="match status" value="1"/>
</dbReference>
<evidence type="ECO:0000259" key="5">
    <source>
        <dbReference type="PROSITE" id="PS50931"/>
    </source>
</evidence>
<dbReference type="Pfam" id="PF03466">
    <property type="entry name" value="LysR_substrate"/>
    <property type="match status" value="1"/>
</dbReference>
<dbReference type="InterPro" id="IPR000847">
    <property type="entry name" value="LysR_HTH_N"/>
</dbReference>
<evidence type="ECO:0000313" key="6">
    <source>
        <dbReference type="EMBL" id="MFD1382429.1"/>
    </source>
</evidence>
<organism evidence="6 7">
    <name type="scientific">Rhodanobacter aciditrophus</name>
    <dbReference type="NCBI Taxonomy" id="1623218"/>
    <lineage>
        <taxon>Bacteria</taxon>
        <taxon>Pseudomonadati</taxon>
        <taxon>Pseudomonadota</taxon>
        <taxon>Gammaproteobacteria</taxon>
        <taxon>Lysobacterales</taxon>
        <taxon>Rhodanobacteraceae</taxon>
        <taxon>Rhodanobacter</taxon>
    </lineage>
</organism>
<name>A0ABW4AYX9_9GAMM</name>
<evidence type="ECO:0000313" key="7">
    <source>
        <dbReference type="Proteomes" id="UP001597059"/>
    </source>
</evidence>
<comment type="caution">
    <text evidence="6">The sequence shown here is derived from an EMBL/GenBank/DDBJ whole genome shotgun (WGS) entry which is preliminary data.</text>
</comment>
<feature type="domain" description="HTH lysR-type" evidence="5">
    <location>
        <begin position="11"/>
        <end position="68"/>
    </location>
</feature>
<dbReference type="InterPro" id="IPR005119">
    <property type="entry name" value="LysR_subst-bd"/>
</dbReference>
<dbReference type="Gene3D" id="3.40.190.10">
    <property type="entry name" value="Periplasmic binding protein-like II"/>
    <property type="match status" value="2"/>
</dbReference>
<dbReference type="Pfam" id="PF00126">
    <property type="entry name" value="HTH_1"/>
    <property type="match status" value="1"/>
</dbReference>
<dbReference type="PROSITE" id="PS50931">
    <property type="entry name" value="HTH_LYSR"/>
    <property type="match status" value="1"/>
</dbReference>
<dbReference type="RefSeq" id="WP_377365412.1">
    <property type="nucleotide sequence ID" value="NZ_JBHTMN010000004.1"/>
</dbReference>
<dbReference type="SUPFAM" id="SSF46785">
    <property type="entry name" value="Winged helix' DNA-binding domain"/>
    <property type="match status" value="1"/>
</dbReference>
<gene>
    <name evidence="6" type="ORF">ACFQ45_03575</name>
</gene>
<dbReference type="InterPro" id="IPR036390">
    <property type="entry name" value="WH_DNA-bd_sf"/>
</dbReference>
<dbReference type="InterPro" id="IPR036388">
    <property type="entry name" value="WH-like_DNA-bd_sf"/>
</dbReference>
<sequence length="309" mass="34569">MNKSHSKHLLPSLNALPLFEAAAFYESFSKAAQSLHVTHGAVSRAVASLEAHLGVPLFHRRNRRVVLTPAGELLYKATRDSLAGLDEAVEKIHRHSVDSPFFTISCEPTLAMRWLMPKLGDFYRLHPELNVDVRMAGGPIDLLAAGCDVAIRRSDFGIPNDYRVTPFAEERAGPVCTQAYFDALGGHWQLGARLHSRTRPAAWKDWLAQQSQEMVFDGEQEASILDRQQDRHFDHFFYALQAAQSGLGMAIGSLPVVQKDLEEGFLIAPWGMVPTGHCYQVLSLDRMTPDPRVLALESWLIETCLEQER</sequence>
<keyword evidence="2" id="KW-0805">Transcription regulation</keyword>
<dbReference type="PRINTS" id="PR00039">
    <property type="entry name" value="HTHLYSR"/>
</dbReference>
<dbReference type="Proteomes" id="UP001597059">
    <property type="component" value="Unassembled WGS sequence"/>
</dbReference>
<accession>A0ABW4AYX9</accession>
<dbReference type="InterPro" id="IPR058163">
    <property type="entry name" value="LysR-type_TF_proteobact-type"/>
</dbReference>
<dbReference type="PANTHER" id="PTHR30537">
    <property type="entry name" value="HTH-TYPE TRANSCRIPTIONAL REGULATOR"/>
    <property type="match status" value="1"/>
</dbReference>
<keyword evidence="4" id="KW-0804">Transcription</keyword>
<evidence type="ECO:0000256" key="3">
    <source>
        <dbReference type="ARBA" id="ARBA00023125"/>
    </source>
</evidence>
<comment type="similarity">
    <text evidence="1">Belongs to the LysR transcriptional regulatory family.</text>
</comment>
<evidence type="ECO:0000256" key="2">
    <source>
        <dbReference type="ARBA" id="ARBA00023015"/>
    </source>
</evidence>
<keyword evidence="7" id="KW-1185">Reference proteome</keyword>
<dbReference type="SUPFAM" id="SSF53850">
    <property type="entry name" value="Periplasmic binding protein-like II"/>
    <property type="match status" value="1"/>
</dbReference>
<keyword evidence="3" id="KW-0238">DNA-binding</keyword>
<dbReference type="Gene3D" id="1.10.10.10">
    <property type="entry name" value="Winged helix-like DNA-binding domain superfamily/Winged helix DNA-binding domain"/>
    <property type="match status" value="1"/>
</dbReference>
<evidence type="ECO:0000256" key="4">
    <source>
        <dbReference type="ARBA" id="ARBA00023163"/>
    </source>
</evidence>
<evidence type="ECO:0000256" key="1">
    <source>
        <dbReference type="ARBA" id="ARBA00009437"/>
    </source>
</evidence>
<reference evidence="7" key="1">
    <citation type="journal article" date="2019" name="Int. J. Syst. Evol. Microbiol.">
        <title>The Global Catalogue of Microorganisms (GCM) 10K type strain sequencing project: providing services to taxonomists for standard genome sequencing and annotation.</title>
        <authorList>
            <consortium name="The Broad Institute Genomics Platform"/>
            <consortium name="The Broad Institute Genome Sequencing Center for Infectious Disease"/>
            <person name="Wu L."/>
            <person name="Ma J."/>
        </authorList>
    </citation>
    <scope>NUCLEOTIDE SEQUENCE [LARGE SCALE GENOMIC DNA]</scope>
    <source>
        <strain evidence="7">JCM 30774</strain>
    </source>
</reference>